<dbReference type="Pfam" id="PF13175">
    <property type="entry name" value="AAA_15"/>
    <property type="match status" value="1"/>
</dbReference>
<evidence type="ECO:0000313" key="3">
    <source>
        <dbReference type="Proteomes" id="UP000239025"/>
    </source>
</evidence>
<evidence type="ECO:0000259" key="1">
    <source>
        <dbReference type="Pfam" id="PF13175"/>
    </source>
</evidence>
<proteinExistence type="predicted"/>
<dbReference type="InterPro" id="IPR051396">
    <property type="entry name" value="Bact_Antivir_Def_Nuclease"/>
</dbReference>
<accession>A0A193SYM3</accession>
<dbReference type="InterPro" id="IPR014592">
    <property type="entry name" value="P-loop_UCP034888"/>
</dbReference>
<reference evidence="3" key="1">
    <citation type="submission" date="2017-11" db="EMBL/GenBank/DDBJ databases">
        <authorList>
            <person name="Blom J."/>
        </authorList>
    </citation>
    <scope>NUCLEOTIDE SEQUENCE [LARGE SCALE GENOMIC DNA]</scope>
</reference>
<dbReference type="PIRSF" id="PIRSF034888">
    <property type="entry name" value="P-loop_UCP034888"/>
    <property type="match status" value="1"/>
</dbReference>
<feature type="domain" description="Endonuclease GajA/Old nuclease/RecF-like AAA" evidence="1">
    <location>
        <begin position="11"/>
        <end position="444"/>
    </location>
</feature>
<evidence type="ECO:0000313" key="2">
    <source>
        <dbReference type="EMBL" id="SOS24399.1"/>
    </source>
</evidence>
<dbReference type="PANTHER" id="PTHR43581:SF2">
    <property type="entry name" value="EXCINUCLEASE ATPASE SUBUNIT"/>
    <property type="match status" value="1"/>
</dbReference>
<sequence>MTKTHKDYSVDEIRIENLRSLKDTGYIKLKRINIFLGQNSSGKSTFVRTLPLLKQSLQERTKSGILWYGKYVDFGSFKEATCNLSDTDKNTIDFTFVIDNLEVKDEHVFLPTKTQIKNPQAIKPGRVEITAMVSKDSQRLSKFRLTIKNYVMSFSVADNVVLKEFDIDGIDYLAKANFGYTFYLHYGLLPLLFPQQPGEAPILAEDLLRELLKELDGESSIDSLLISELTFQRCSDKATLAQYLKISEDKINDTILMLAGHYVLTKSIPYIWDSLRDQVNRFTANVQYVTPIRASAERYYRIQGLSVEELDPQGANLAMFLHSLSTHDAKYFSDWIQKNMGFSVTAKSTEGHASILISDKNNKKINMADTGFGYSQVIPILAQIWKAKTADRRSDPICYVLEQPELHLHPKMQARLADVLISAIQEDKKSRIQLIIETHSETFINQLGKAIDNKALKSSDVGIYLFDKGDSDGITHITESTFDDKGFLTKWPYGFFDS</sequence>
<keyword evidence="3" id="KW-1185">Reference proteome</keyword>
<dbReference type="Proteomes" id="UP000239025">
    <property type="component" value="Chromosome 1"/>
</dbReference>
<dbReference type="SUPFAM" id="SSF52540">
    <property type="entry name" value="P-loop containing nucleoside triphosphate hydrolases"/>
    <property type="match status" value="1"/>
</dbReference>
<organism evidence="2 3">
    <name type="scientific">Pseudomonas cerasi</name>
    <dbReference type="NCBI Taxonomy" id="1583341"/>
    <lineage>
        <taxon>Bacteria</taxon>
        <taxon>Pseudomonadati</taxon>
        <taxon>Pseudomonadota</taxon>
        <taxon>Gammaproteobacteria</taxon>
        <taxon>Pseudomonadales</taxon>
        <taxon>Pseudomonadaceae</taxon>
        <taxon>Pseudomonas</taxon>
    </lineage>
</organism>
<protein>
    <recommendedName>
        <fullName evidence="1">Endonuclease GajA/Old nuclease/RecF-like AAA domain-containing protein</fullName>
    </recommendedName>
</protein>
<dbReference type="InterPro" id="IPR027417">
    <property type="entry name" value="P-loop_NTPase"/>
</dbReference>
<dbReference type="AlphaFoldDB" id="A0A193SYM3"/>
<dbReference type="InterPro" id="IPR041685">
    <property type="entry name" value="AAA_GajA/Old/RecF-like"/>
</dbReference>
<dbReference type="EMBL" id="LT963395">
    <property type="protein sequence ID" value="SOS24399.1"/>
    <property type="molecule type" value="Genomic_DNA"/>
</dbReference>
<dbReference type="Gene3D" id="3.40.50.300">
    <property type="entry name" value="P-loop containing nucleotide triphosphate hydrolases"/>
    <property type="match status" value="2"/>
</dbReference>
<dbReference type="PANTHER" id="PTHR43581">
    <property type="entry name" value="ATP/GTP PHOSPHATASE"/>
    <property type="match status" value="1"/>
</dbReference>
<name>A0A193SYM3_9PSED</name>
<gene>
    <name evidence="2" type="ORF">PL963_05314</name>
</gene>